<protein>
    <submittedName>
        <fullName evidence="1">Uncharacterized protein</fullName>
    </submittedName>
</protein>
<evidence type="ECO:0000313" key="2">
    <source>
        <dbReference type="Proteomes" id="UP000499080"/>
    </source>
</evidence>
<keyword evidence="2" id="KW-1185">Reference proteome</keyword>
<gene>
    <name evidence="1" type="ORF">AVEN_163831_1</name>
</gene>
<sequence length="80" mass="8864">MNIFNVTNNGLVVKGNDLSACLYDMGHILFWPIPHHTLPLNINLCDFAPLIMGCGYVIVEAFWLNRPLKGGEIHGQALVC</sequence>
<accession>A0A4Y2WIN8</accession>
<comment type="caution">
    <text evidence="1">The sequence shown here is derived from an EMBL/GenBank/DDBJ whole genome shotgun (WGS) entry which is preliminary data.</text>
</comment>
<proteinExistence type="predicted"/>
<reference evidence="1 2" key="1">
    <citation type="journal article" date="2019" name="Sci. Rep.">
        <title>Orb-weaving spider Araneus ventricosus genome elucidates the spidroin gene catalogue.</title>
        <authorList>
            <person name="Kono N."/>
            <person name="Nakamura H."/>
            <person name="Ohtoshi R."/>
            <person name="Moran D.A.P."/>
            <person name="Shinohara A."/>
            <person name="Yoshida Y."/>
            <person name="Fujiwara M."/>
            <person name="Mori M."/>
            <person name="Tomita M."/>
            <person name="Arakawa K."/>
        </authorList>
    </citation>
    <scope>NUCLEOTIDE SEQUENCE [LARGE SCALE GENOMIC DNA]</scope>
</reference>
<dbReference type="EMBL" id="BGPR01060666">
    <property type="protein sequence ID" value="GBO36476.1"/>
    <property type="molecule type" value="Genomic_DNA"/>
</dbReference>
<organism evidence="1 2">
    <name type="scientific">Araneus ventricosus</name>
    <name type="common">Orbweaver spider</name>
    <name type="synonym">Epeira ventricosa</name>
    <dbReference type="NCBI Taxonomy" id="182803"/>
    <lineage>
        <taxon>Eukaryota</taxon>
        <taxon>Metazoa</taxon>
        <taxon>Ecdysozoa</taxon>
        <taxon>Arthropoda</taxon>
        <taxon>Chelicerata</taxon>
        <taxon>Arachnida</taxon>
        <taxon>Araneae</taxon>
        <taxon>Araneomorphae</taxon>
        <taxon>Entelegynae</taxon>
        <taxon>Araneoidea</taxon>
        <taxon>Araneidae</taxon>
        <taxon>Araneus</taxon>
    </lineage>
</organism>
<dbReference type="AlphaFoldDB" id="A0A4Y2WIN8"/>
<evidence type="ECO:0000313" key="1">
    <source>
        <dbReference type="EMBL" id="GBO36476.1"/>
    </source>
</evidence>
<dbReference type="Proteomes" id="UP000499080">
    <property type="component" value="Unassembled WGS sequence"/>
</dbReference>
<name>A0A4Y2WIN8_ARAVE</name>